<comment type="caution">
    <text evidence="2">The sequence shown here is derived from an EMBL/GenBank/DDBJ whole genome shotgun (WGS) entry which is preliminary data.</text>
</comment>
<dbReference type="Pfam" id="PF13392">
    <property type="entry name" value="HNH_3"/>
    <property type="match status" value="1"/>
</dbReference>
<dbReference type="InterPro" id="IPR044925">
    <property type="entry name" value="His-Me_finger_sf"/>
</dbReference>
<dbReference type="EMBL" id="LAZR01011436">
    <property type="protein sequence ID" value="KKM61685.1"/>
    <property type="molecule type" value="Genomic_DNA"/>
</dbReference>
<accession>A0A0F9LBY8</accession>
<dbReference type="AlphaFoldDB" id="A0A0F9LBY8"/>
<organism evidence="2">
    <name type="scientific">marine sediment metagenome</name>
    <dbReference type="NCBI Taxonomy" id="412755"/>
    <lineage>
        <taxon>unclassified sequences</taxon>
        <taxon>metagenomes</taxon>
        <taxon>ecological metagenomes</taxon>
    </lineage>
</organism>
<reference evidence="2" key="1">
    <citation type="journal article" date="2015" name="Nature">
        <title>Complex archaea that bridge the gap between prokaryotes and eukaryotes.</title>
        <authorList>
            <person name="Spang A."/>
            <person name="Saw J.H."/>
            <person name="Jorgensen S.L."/>
            <person name="Zaremba-Niedzwiedzka K."/>
            <person name="Martijn J."/>
            <person name="Lind A.E."/>
            <person name="van Eijk R."/>
            <person name="Schleper C."/>
            <person name="Guy L."/>
            <person name="Ettema T.J."/>
        </authorList>
    </citation>
    <scope>NUCLEOTIDE SEQUENCE</scope>
</reference>
<sequence length="111" mass="13260">MKYKYTKVKLPNGKTVDRHRLIMEEYLGRLLEPEEEVHHCNENKKDDTLENLELVLKVVHRQEHFRTGIFLPCGFCSTEVYCSPGRMRQSKLKIFFCDRHCRNNYQGAKGW</sequence>
<feature type="domain" description="HNH nuclease" evidence="1">
    <location>
        <begin position="18"/>
        <end position="55"/>
    </location>
</feature>
<gene>
    <name evidence="2" type="ORF">LCGC14_1529300</name>
</gene>
<protein>
    <recommendedName>
        <fullName evidence="1">HNH nuclease domain-containing protein</fullName>
    </recommendedName>
</protein>
<evidence type="ECO:0000313" key="2">
    <source>
        <dbReference type="EMBL" id="KKM61685.1"/>
    </source>
</evidence>
<dbReference type="Gene3D" id="3.90.75.20">
    <property type="match status" value="1"/>
</dbReference>
<evidence type="ECO:0000259" key="1">
    <source>
        <dbReference type="Pfam" id="PF13392"/>
    </source>
</evidence>
<name>A0A0F9LBY8_9ZZZZ</name>
<dbReference type="InterPro" id="IPR003615">
    <property type="entry name" value="HNH_nuc"/>
</dbReference>
<dbReference type="SUPFAM" id="SSF54060">
    <property type="entry name" value="His-Me finger endonucleases"/>
    <property type="match status" value="1"/>
</dbReference>
<proteinExistence type="predicted"/>